<keyword evidence="3" id="KW-1185">Reference proteome</keyword>
<name>A0A6A4I402_9AGAR</name>
<feature type="compositionally biased region" description="Polar residues" evidence="1">
    <location>
        <begin position="124"/>
        <end position="148"/>
    </location>
</feature>
<evidence type="ECO:0000256" key="1">
    <source>
        <dbReference type="SAM" id="MobiDB-lite"/>
    </source>
</evidence>
<accession>A0A6A4I402</accession>
<evidence type="ECO:0000313" key="3">
    <source>
        <dbReference type="Proteomes" id="UP000799118"/>
    </source>
</evidence>
<dbReference type="AlphaFoldDB" id="A0A6A4I402"/>
<feature type="region of interest" description="Disordered" evidence="1">
    <location>
        <begin position="124"/>
        <end position="151"/>
    </location>
</feature>
<dbReference type="EMBL" id="ML769409">
    <property type="protein sequence ID" value="KAE9405469.1"/>
    <property type="molecule type" value="Genomic_DNA"/>
</dbReference>
<sequence length="811" mass="90976">MMAYDRYESHGSYTWELADYQLYFLVLKAFILVNLAVKPVTPPIRGKLERSKPLTGGVKGTSRWLDQAEEDDILDFEHSSDEDSEERLWQQAELVPLHPKDHVDHLDEVITHWLAFETKKLLQQHPTPALPSTSTNSHDSPAPISTSNVPPPSVPQVVIDFMVDKIASDLPPLTSPAACAWNLLHKYMTDEKPPSGNEVKMSLDELQVGEEWHTIRIRIMQVELDDDAEAAQMLLADLEKMKPAVQVDAEQEQEVDTEVNSSLKPFLIDNEYNPSSEEQEEQDGLTALVAHTAMLEECKVFYVRCQQGTESDIVQHIQHDCHNGRAPPGLQEQPRKKLKVLHLQSEEVYTMSGQTVTDSGIALVVLNHVDMQEATNILAKDLTPGSLITVKEYNWLFTMGLLLEMQRLTFIPFRFLVKVMQVGSRVKVRQDSGVACEGLVIEVGNVIAVKFNGSDDLTHSFHANCLKNLKRWANMEIKVVGIENDSNIAQMHKGALGRVIDVFKNSSMKSGIGILVHFDAPSTSPDPLFNFDCIHQRDNCFLAYELNASSYFQFWPGYTPTHLLGEIYHDYGRSKGIMQLEHEQVSAAWKRLDDEERQKAAAHTAFTQGGAPLTLRAATPTLLTNWIDDPEITKALPRGKVMVALRDISNDVEIIISAEEDSSNKAVYWVKPKGKAPVGTIITVQHPDPFRCGHTADKSYSAKLFLICSGEHARRLGCTIIWGVDDNIVLKPVQHEAQMMGKKYKVTRFVEKPVDGPLLHVSKLICAHVPMMPDEEKGAKTTSPIRQLLHIVEKQLLGMTLTHEEKVLVGK</sequence>
<gene>
    <name evidence="2" type="ORF">BT96DRAFT_972589</name>
</gene>
<proteinExistence type="predicted"/>
<organism evidence="2 3">
    <name type="scientific">Gymnopus androsaceus JB14</name>
    <dbReference type="NCBI Taxonomy" id="1447944"/>
    <lineage>
        <taxon>Eukaryota</taxon>
        <taxon>Fungi</taxon>
        <taxon>Dikarya</taxon>
        <taxon>Basidiomycota</taxon>
        <taxon>Agaricomycotina</taxon>
        <taxon>Agaricomycetes</taxon>
        <taxon>Agaricomycetidae</taxon>
        <taxon>Agaricales</taxon>
        <taxon>Marasmiineae</taxon>
        <taxon>Omphalotaceae</taxon>
        <taxon>Gymnopus</taxon>
    </lineage>
</organism>
<reference evidence="2" key="1">
    <citation type="journal article" date="2019" name="Environ. Microbiol.">
        <title>Fungal ecological strategies reflected in gene transcription - a case study of two litter decomposers.</title>
        <authorList>
            <person name="Barbi F."/>
            <person name="Kohler A."/>
            <person name="Barry K."/>
            <person name="Baskaran P."/>
            <person name="Daum C."/>
            <person name="Fauchery L."/>
            <person name="Ihrmark K."/>
            <person name="Kuo A."/>
            <person name="LaButti K."/>
            <person name="Lipzen A."/>
            <person name="Morin E."/>
            <person name="Grigoriev I.V."/>
            <person name="Henrissat B."/>
            <person name="Lindahl B."/>
            <person name="Martin F."/>
        </authorList>
    </citation>
    <scope>NUCLEOTIDE SEQUENCE</scope>
    <source>
        <strain evidence="2">JB14</strain>
    </source>
</reference>
<dbReference type="Proteomes" id="UP000799118">
    <property type="component" value="Unassembled WGS sequence"/>
</dbReference>
<protein>
    <submittedName>
        <fullName evidence="2">Uncharacterized protein</fullName>
    </submittedName>
</protein>
<evidence type="ECO:0000313" key="2">
    <source>
        <dbReference type="EMBL" id="KAE9405469.1"/>
    </source>
</evidence>